<evidence type="ECO:0000313" key="1">
    <source>
        <dbReference type="EMBL" id="EKC31496.1"/>
    </source>
</evidence>
<proteinExistence type="predicted"/>
<dbReference type="AlphaFoldDB" id="K1RBP2"/>
<name>K1RBP2_MAGGI</name>
<dbReference type="HOGENOM" id="CLU_2028952_0_0_1"/>
<dbReference type="InParanoid" id="K1RBP2"/>
<organism evidence="1">
    <name type="scientific">Magallana gigas</name>
    <name type="common">Pacific oyster</name>
    <name type="synonym">Crassostrea gigas</name>
    <dbReference type="NCBI Taxonomy" id="29159"/>
    <lineage>
        <taxon>Eukaryota</taxon>
        <taxon>Metazoa</taxon>
        <taxon>Spiralia</taxon>
        <taxon>Lophotrochozoa</taxon>
        <taxon>Mollusca</taxon>
        <taxon>Bivalvia</taxon>
        <taxon>Autobranchia</taxon>
        <taxon>Pteriomorphia</taxon>
        <taxon>Ostreida</taxon>
        <taxon>Ostreoidea</taxon>
        <taxon>Ostreidae</taxon>
        <taxon>Magallana</taxon>
    </lineage>
</organism>
<reference evidence="1" key="1">
    <citation type="journal article" date="2012" name="Nature">
        <title>The oyster genome reveals stress adaptation and complexity of shell formation.</title>
        <authorList>
            <person name="Zhang G."/>
            <person name="Fang X."/>
            <person name="Guo X."/>
            <person name="Li L."/>
            <person name="Luo R."/>
            <person name="Xu F."/>
            <person name="Yang P."/>
            <person name="Zhang L."/>
            <person name="Wang X."/>
            <person name="Qi H."/>
            <person name="Xiong Z."/>
            <person name="Que H."/>
            <person name="Xie Y."/>
            <person name="Holland P.W."/>
            <person name="Paps J."/>
            <person name="Zhu Y."/>
            <person name="Wu F."/>
            <person name="Chen Y."/>
            <person name="Wang J."/>
            <person name="Peng C."/>
            <person name="Meng J."/>
            <person name="Yang L."/>
            <person name="Liu J."/>
            <person name="Wen B."/>
            <person name="Zhang N."/>
            <person name="Huang Z."/>
            <person name="Zhu Q."/>
            <person name="Feng Y."/>
            <person name="Mount A."/>
            <person name="Hedgecock D."/>
            <person name="Xu Z."/>
            <person name="Liu Y."/>
            <person name="Domazet-Loso T."/>
            <person name="Du Y."/>
            <person name="Sun X."/>
            <person name="Zhang S."/>
            <person name="Liu B."/>
            <person name="Cheng P."/>
            <person name="Jiang X."/>
            <person name="Li J."/>
            <person name="Fan D."/>
            <person name="Wang W."/>
            <person name="Fu W."/>
            <person name="Wang T."/>
            <person name="Wang B."/>
            <person name="Zhang J."/>
            <person name="Peng Z."/>
            <person name="Li Y."/>
            <person name="Li N."/>
            <person name="Wang J."/>
            <person name="Chen M."/>
            <person name="He Y."/>
            <person name="Tan F."/>
            <person name="Song X."/>
            <person name="Zheng Q."/>
            <person name="Huang R."/>
            <person name="Yang H."/>
            <person name="Du X."/>
            <person name="Chen L."/>
            <person name="Yang M."/>
            <person name="Gaffney P.M."/>
            <person name="Wang S."/>
            <person name="Luo L."/>
            <person name="She Z."/>
            <person name="Ming Y."/>
            <person name="Huang W."/>
            <person name="Zhang S."/>
            <person name="Huang B."/>
            <person name="Zhang Y."/>
            <person name="Qu T."/>
            <person name="Ni P."/>
            <person name="Miao G."/>
            <person name="Wang J."/>
            <person name="Wang Q."/>
            <person name="Steinberg C.E."/>
            <person name="Wang H."/>
            <person name="Li N."/>
            <person name="Qian L."/>
            <person name="Zhang G."/>
            <person name="Li Y."/>
            <person name="Yang H."/>
            <person name="Liu X."/>
            <person name="Wang J."/>
            <person name="Yin Y."/>
            <person name="Wang J."/>
        </authorList>
    </citation>
    <scope>NUCLEOTIDE SEQUENCE [LARGE SCALE GENOMIC DNA]</scope>
    <source>
        <strain evidence="1">05x7-T-G4-1.051#20</strain>
    </source>
</reference>
<protein>
    <submittedName>
        <fullName evidence="1">Uncharacterized protein</fullName>
    </submittedName>
</protein>
<sequence>MRDNRTEFAAAVRNCGNKNKLSISFIAHLSSISHDPFLVELQDVNLPSAVYKAMFYEYFYSYNNSNEDDIYYASLDFPKLKTDGYNFHSLDFAMDVFNFDQVSGDTVSISRKWFIEIMNGVD</sequence>
<gene>
    <name evidence="1" type="ORF">CGI_10009726</name>
</gene>
<accession>K1RBP2</accession>
<dbReference type="EMBL" id="JH817221">
    <property type="protein sequence ID" value="EKC31496.1"/>
    <property type="molecule type" value="Genomic_DNA"/>
</dbReference>